<name>A0A183A1R8_9TREM</name>
<sequence length="111" mass="12363">LRDALEECADVSSELWNGDMSQRLLMMLSHQQLDVTRSHDQVEPKEHVVDDKTPEPVEAQADFDFSLACLTQNRSVRFDGAGPVLPNYEPITPDDSLTQLYGSAWKSAASV</sequence>
<organism evidence="1">
    <name type="scientific">Echinostoma caproni</name>
    <dbReference type="NCBI Taxonomy" id="27848"/>
    <lineage>
        <taxon>Eukaryota</taxon>
        <taxon>Metazoa</taxon>
        <taxon>Spiralia</taxon>
        <taxon>Lophotrochozoa</taxon>
        <taxon>Platyhelminthes</taxon>
        <taxon>Trematoda</taxon>
        <taxon>Digenea</taxon>
        <taxon>Plagiorchiida</taxon>
        <taxon>Echinostomata</taxon>
        <taxon>Echinostomatoidea</taxon>
        <taxon>Echinostomatidae</taxon>
        <taxon>Echinostoma</taxon>
    </lineage>
</organism>
<dbReference type="AlphaFoldDB" id="A0A183A1R8"/>
<protein>
    <submittedName>
        <fullName evidence="1">Transcriptional regulator</fullName>
    </submittedName>
</protein>
<evidence type="ECO:0000313" key="1">
    <source>
        <dbReference type="WBParaSite" id="ECPE_0000090301-mRNA-1"/>
    </source>
</evidence>
<accession>A0A183A1R8</accession>
<reference evidence="1" key="1">
    <citation type="submission" date="2016-06" db="UniProtKB">
        <authorList>
            <consortium name="WormBaseParasite"/>
        </authorList>
    </citation>
    <scope>IDENTIFICATION</scope>
</reference>
<dbReference type="WBParaSite" id="ECPE_0000090301-mRNA-1">
    <property type="protein sequence ID" value="ECPE_0000090301-mRNA-1"/>
    <property type="gene ID" value="ECPE_0000090301"/>
</dbReference>
<proteinExistence type="predicted"/>